<comment type="caution">
    <text evidence="2">The sequence shown here is derived from an EMBL/GenBank/DDBJ whole genome shotgun (WGS) entry which is preliminary data.</text>
</comment>
<evidence type="ECO:0000313" key="3">
    <source>
        <dbReference type="Proteomes" id="UP000638648"/>
    </source>
</evidence>
<feature type="compositionally biased region" description="Low complexity" evidence="1">
    <location>
        <begin position="76"/>
        <end position="88"/>
    </location>
</feature>
<evidence type="ECO:0000256" key="1">
    <source>
        <dbReference type="SAM" id="MobiDB-lite"/>
    </source>
</evidence>
<dbReference type="AlphaFoldDB" id="A0A927R952"/>
<protein>
    <submittedName>
        <fullName evidence="2">Uncharacterized protein</fullName>
    </submittedName>
</protein>
<reference evidence="2" key="1">
    <citation type="submission" date="2020-10" db="EMBL/GenBank/DDBJ databases">
        <title>Sequencing the genomes of 1000 actinobacteria strains.</title>
        <authorList>
            <person name="Klenk H.-P."/>
        </authorList>
    </citation>
    <scope>NUCLEOTIDE SEQUENCE</scope>
    <source>
        <strain evidence="2">DSM 45354</strain>
    </source>
</reference>
<organism evidence="2 3">
    <name type="scientific">Actinopolymorpha pittospori</name>
    <dbReference type="NCBI Taxonomy" id="648752"/>
    <lineage>
        <taxon>Bacteria</taxon>
        <taxon>Bacillati</taxon>
        <taxon>Actinomycetota</taxon>
        <taxon>Actinomycetes</taxon>
        <taxon>Propionibacteriales</taxon>
        <taxon>Actinopolymorphaceae</taxon>
        <taxon>Actinopolymorpha</taxon>
    </lineage>
</organism>
<gene>
    <name evidence="2" type="ORF">HEB94_004290</name>
</gene>
<dbReference type="Proteomes" id="UP000638648">
    <property type="component" value="Unassembled WGS sequence"/>
</dbReference>
<evidence type="ECO:0000313" key="2">
    <source>
        <dbReference type="EMBL" id="MBE1607442.1"/>
    </source>
</evidence>
<keyword evidence="3" id="KW-1185">Reference proteome</keyword>
<name>A0A927R952_9ACTN</name>
<accession>A0A927R952</accession>
<sequence>MASRDHLVGAANRSIPLVANLLATECCSASRKLITMLSVAAIVGQLDAAVDSANDTSGGFSETEASEVAVKPAGPDPASAVTTTTPAA</sequence>
<dbReference type="EMBL" id="JADBEM010000001">
    <property type="protein sequence ID" value="MBE1607442.1"/>
    <property type="molecule type" value="Genomic_DNA"/>
</dbReference>
<proteinExistence type="predicted"/>
<feature type="region of interest" description="Disordered" evidence="1">
    <location>
        <begin position="53"/>
        <end position="88"/>
    </location>
</feature>